<dbReference type="AlphaFoldDB" id="A0A484HC83"/>
<evidence type="ECO:0000256" key="4">
    <source>
        <dbReference type="ARBA" id="ARBA00022741"/>
    </source>
</evidence>
<evidence type="ECO:0000256" key="6">
    <source>
        <dbReference type="ARBA" id="ARBA00022884"/>
    </source>
</evidence>
<evidence type="ECO:0000256" key="7">
    <source>
        <dbReference type="ARBA" id="ARBA00023157"/>
    </source>
</evidence>
<name>A0A484HC83_9ZZZZ</name>
<dbReference type="Gene3D" id="3.40.50.620">
    <property type="entry name" value="HUPs"/>
    <property type="match status" value="1"/>
</dbReference>
<keyword evidence="5" id="KW-0067">ATP-binding</keyword>
<dbReference type="HAMAP" id="MF_00144">
    <property type="entry name" value="tRNA_thiouridyl_MnmA"/>
    <property type="match status" value="1"/>
</dbReference>
<dbReference type="GO" id="GO:0002143">
    <property type="term" value="P:tRNA wobble position uridine thiolation"/>
    <property type="evidence" value="ECO:0007669"/>
    <property type="project" value="TreeGrafter"/>
</dbReference>
<dbReference type="GO" id="GO:0005524">
    <property type="term" value="F:ATP binding"/>
    <property type="evidence" value="ECO:0007669"/>
    <property type="project" value="UniProtKB-KW"/>
</dbReference>
<dbReference type="SUPFAM" id="SSF52402">
    <property type="entry name" value="Adenine nucleotide alpha hydrolases-like"/>
    <property type="match status" value="1"/>
</dbReference>
<dbReference type="Pfam" id="PF20258">
    <property type="entry name" value="tRNA_Me_trans_C"/>
    <property type="match status" value="1"/>
</dbReference>
<dbReference type="NCBIfam" id="TIGR00420">
    <property type="entry name" value="trmU"/>
    <property type="match status" value="1"/>
</dbReference>
<organism evidence="10">
    <name type="scientific">invertebrate metagenome</name>
    <dbReference type="NCBI Taxonomy" id="1711999"/>
    <lineage>
        <taxon>unclassified sequences</taxon>
        <taxon>metagenomes</taxon>
        <taxon>organismal metagenomes</taxon>
    </lineage>
</organism>
<evidence type="ECO:0000256" key="1">
    <source>
        <dbReference type="ARBA" id="ARBA00022555"/>
    </source>
</evidence>
<gene>
    <name evidence="10" type="ORF">RIEGSTA812A_PEG_895</name>
</gene>
<dbReference type="GO" id="GO:0016783">
    <property type="term" value="F:sulfurtransferase activity"/>
    <property type="evidence" value="ECO:0007669"/>
    <property type="project" value="InterPro"/>
</dbReference>
<keyword evidence="2" id="KW-0808">Transferase</keyword>
<dbReference type="Gene3D" id="2.30.30.280">
    <property type="entry name" value="Adenine nucleotide alpha hydrolases-like domains"/>
    <property type="match status" value="1"/>
</dbReference>
<dbReference type="InterPro" id="IPR023382">
    <property type="entry name" value="MnmA-like_central_sf"/>
</dbReference>
<dbReference type="FunFam" id="2.30.30.280:FF:000001">
    <property type="entry name" value="tRNA-specific 2-thiouridylase MnmA"/>
    <property type="match status" value="1"/>
</dbReference>
<dbReference type="CDD" id="cd01998">
    <property type="entry name" value="MnmA_TRMU-like"/>
    <property type="match status" value="1"/>
</dbReference>
<keyword evidence="7" id="KW-1015">Disulfide bond</keyword>
<dbReference type="GO" id="GO:0000049">
    <property type="term" value="F:tRNA binding"/>
    <property type="evidence" value="ECO:0007669"/>
    <property type="project" value="UniProtKB-KW"/>
</dbReference>
<dbReference type="InterPro" id="IPR004506">
    <property type="entry name" value="MnmA-like"/>
</dbReference>
<keyword evidence="3" id="KW-0819">tRNA processing</keyword>
<protein>
    <submittedName>
        <fullName evidence="10">tRNA-specific 2-thiouridylase MnmA</fullName>
    </submittedName>
</protein>
<keyword evidence="6" id="KW-0694">RNA-binding</keyword>
<evidence type="ECO:0000313" key="10">
    <source>
        <dbReference type="EMBL" id="VBB69422.1"/>
    </source>
</evidence>
<dbReference type="NCBIfam" id="NF001138">
    <property type="entry name" value="PRK00143.1"/>
    <property type="match status" value="1"/>
</dbReference>
<dbReference type="EMBL" id="LR026963">
    <property type="protein sequence ID" value="VBB69422.1"/>
    <property type="molecule type" value="Genomic_DNA"/>
</dbReference>
<sequence>MRNTNKGRVVVAMSGGVDSSVTAALLEEEGRQVIGVTLQLGGAMGHRTDERPCCTGRDVADARQVAAKIGIPHYVFDYERRFFDDVVLPFAESYGRGETPVPCVLCNKTVKFRDLLAAARLLEAECLATGHYARRQDGPDGPELWRGRDSRHDQSYFLFATTRAQLSFLHFPLGKVESKAETRAHARRFGLPVADKHDSQDICFAPEGDYSRVISTIKPEVVKPGDIVHIDGSFLGKHAGIVHYTINQRRGLGIGGRPEPLYVVRLEPATRRVIVGPRSALLRDWLIVGDINWLGAGTSPPAAGMAIKVQLRSTHAPLSAIVFGYENGSARVQLARPFAGVAPGQACVFYQGDRILGGGWITK</sequence>
<keyword evidence="4" id="KW-0547">Nucleotide-binding</keyword>
<dbReference type="InterPro" id="IPR046884">
    <property type="entry name" value="MnmA-like_central"/>
</dbReference>
<evidence type="ECO:0000259" key="8">
    <source>
        <dbReference type="Pfam" id="PF20258"/>
    </source>
</evidence>
<feature type="domain" description="tRNA-specific 2-thiouridylase MnmA-like C-terminal" evidence="8">
    <location>
        <begin position="284"/>
        <end position="361"/>
    </location>
</feature>
<accession>A0A484HC83</accession>
<dbReference type="PANTHER" id="PTHR11933:SF5">
    <property type="entry name" value="MITOCHONDRIAL TRNA-SPECIFIC 2-THIOURIDYLASE 1"/>
    <property type="match status" value="1"/>
</dbReference>
<dbReference type="Pfam" id="PF03054">
    <property type="entry name" value="tRNA_Me_trans"/>
    <property type="match status" value="1"/>
</dbReference>
<dbReference type="InterPro" id="IPR046885">
    <property type="entry name" value="MnmA-like_C"/>
</dbReference>
<evidence type="ECO:0000256" key="2">
    <source>
        <dbReference type="ARBA" id="ARBA00022679"/>
    </source>
</evidence>
<dbReference type="InterPro" id="IPR014729">
    <property type="entry name" value="Rossmann-like_a/b/a_fold"/>
</dbReference>
<evidence type="ECO:0000256" key="5">
    <source>
        <dbReference type="ARBA" id="ARBA00022840"/>
    </source>
</evidence>
<dbReference type="Gene3D" id="2.40.30.10">
    <property type="entry name" value="Translation factors"/>
    <property type="match status" value="1"/>
</dbReference>
<evidence type="ECO:0000259" key="9">
    <source>
        <dbReference type="Pfam" id="PF20259"/>
    </source>
</evidence>
<proteinExistence type="inferred from homology"/>
<dbReference type="PANTHER" id="PTHR11933">
    <property type="entry name" value="TRNA 5-METHYLAMINOMETHYL-2-THIOURIDYLATE -METHYLTRANSFERASE"/>
    <property type="match status" value="1"/>
</dbReference>
<reference evidence="10" key="1">
    <citation type="submission" date="2018-10" db="EMBL/GenBank/DDBJ databases">
        <authorList>
            <person name="Gruber-Vodicka H."/>
            <person name="Jaeckle O."/>
        </authorList>
    </citation>
    <scope>NUCLEOTIDE SEQUENCE</scope>
</reference>
<keyword evidence="1" id="KW-0820">tRNA-binding</keyword>
<dbReference type="Pfam" id="PF20259">
    <property type="entry name" value="tRNA_Me_trans_M"/>
    <property type="match status" value="1"/>
</dbReference>
<evidence type="ECO:0000256" key="3">
    <source>
        <dbReference type="ARBA" id="ARBA00022694"/>
    </source>
</evidence>
<feature type="domain" description="tRNA-specific 2-thiouridylase MnmA-like central" evidence="9">
    <location>
        <begin position="222"/>
        <end position="276"/>
    </location>
</feature>